<keyword evidence="3" id="KW-1185">Reference proteome</keyword>
<protein>
    <recommendedName>
        <fullName evidence="4">Curli production assembly/transport component CsgG</fullName>
    </recommendedName>
</protein>
<reference evidence="2 3" key="1">
    <citation type="submission" date="2020-05" db="EMBL/GenBank/DDBJ databases">
        <title>Genomic Encyclopedia of Type Strains, Phase IV (KMG-V): Genome sequencing to study the core and pangenomes of soil and plant-associated prokaryotes.</title>
        <authorList>
            <person name="Whitman W."/>
        </authorList>
    </citation>
    <scope>NUCLEOTIDE SEQUENCE [LARGE SCALE GENOMIC DNA]</scope>
    <source>
        <strain evidence="2 3">C29</strain>
    </source>
</reference>
<evidence type="ECO:0000313" key="3">
    <source>
        <dbReference type="Proteomes" id="UP001516061"/>
    </source>
</evidence>
<evidence type="ECO:0008006" key="4">
    <source>
        <dbReference type="Google" id="ProtNLM"/>
    </source>
</evidence>
<name>A0ABX2G186_9BURK</name>
<comment type="caution">
    <text evidence="2">The sequence shown here is derived from an EMBL/GenBank/DDBJ whole genome shotgun (WGS) entry which is preliminary data.</text>
</comment>
<dbReference type="Proteomes" id="UP001516061">
    <property type="component" value="Unassembled WGS sequence"/>
</dbReference>
<evidence type="ECO:0000313" key="2">
    <source>
        <dbReference type="EMBL" id="NRT56027.1"/>
    </source>
</evidence>
<dbReference type="EMBL" id="JABSNM010000006">
    <property type="protein sequence ID" value="NRT56027.1"/>
    <property type="molecule type" value="Genomic_DNA"/>
</dbReference>
<proteinExistence type="predicted"/>
<feature type="signal peptide" evidence="1">
    <location>
        <begin position="1"/>
        <end position="33"/>
    </location>
</feature>
<evidence type="ECO:0000256" key="1">
    <source>
        <dbReference type="SAM" id="SignalP"/>
    </source>
</evidence>
<keyword evidence="1" id="KW-0732">Signal</keyword>
<dbReference type="RefSeq" id="WP_173805000.1">
    <property type="nucleotide sequence ID" value="NZ_JABSNM010000006.1"/>
</dbReference>
<accession>A0ABX2G186</accession>
<gene>
    <name evidence="2" type="ORF">HNQ01_001762</name>
</gene>
<sequence length="682" mass="73521">MPAARSLPSMHPLAWAGAAVLSGLMLLASPVQAAGQDARVFPLKAFFHDDKSDSTLDPAFRDLVRSLGTQNLAAEAHRQMTAAFGDRIGALDRNTAGRTFVASLQVSRATSYAVDKGTGNRDVLATVTASLYFTNVRTGEILKTLSETTVSQEVVAGAGEVAGATRRQFERSLRSVIEQLVKRAGTEFRPSTVDVRITDQSGSLLVLDTGYRRGIQVGDQLSDASGQLIEVMYASADHAVAQRVLADQVQPGATFQKYLAHGADGKVRPRTVVYVESVPQGYRKEHVAQLFSELVGDKAPLSIVLVSPGFSNLLTTVTQQAALAREDSARRRPPEYIIRLTLAEPIAYEARTNLEYQVQRHYETLAFAELIDTQGRVVFSVDGKDTIDDAISHGIGPGMSERREVSAKNALVRLAERFATLAEPKAERLPVMQGDTGLAVDTRGKAQAPQQKGVVLAPARVRLSVDGRPQDTWLPVSEAQIDNSIETARPPLLAGLPLRSPEQPLAAGQQFEIQRIGTAPKSSARFSLCPGEPENRGDMKTPSLTALATHALGSQMPGMFYMPAMTGRIDQLISPVNNFTGTLAWKLPRQIDTCIKTLEKVTRAEPLCSKNVCEIPMKTAYMLDAQASGKSVGSQALQIGFSSTGFYASTPAAQQTLLMEADVVDEAAKLLQKMAGELKLTP</sequence>
<organism evidence="2 3">
    <name type="scientific">Sphaerotilus uruguayifluvii</name>
    <dbReference type="NCBI Taxonomy" id="2735897"/>
    <lineage>
        <taxon>Bacteria</taxon>
        <taxon>Pseudomonadati</taxon>
        <taxon>Pseudomonadota</taxon>
        <taxon>Betaproteobacteria</taxon>
        <taxon>Burkholderiales</taxon>
        <taxon>Sphaerotilaceae</taxon>
        <taxon>Sphaerotilus</taxon>
    </lineage>
</organism>
<feature type="chain" id="PRO_5045854355" description="Curli production assembly/transport component CsgG" evidence="1">
    <location>
        <begin position="34"/>
        <end position="682"/>
    </location>
</feature>